<comment type="caution">
    <text evidence="2">The sequence shown here is derived from an EMBL/GenBank/DDBJ whole genome shotgun (WGS) entry which is preliminary data.</text>
</comment>
<dbReference type="EMBL" id="CALNXI010000968">
    <property type="protein sequence ID" value="CAH3149271.1"/>
    <property type="molecule type" value="Genomic_DNA"/>
</dbReference>
<dbReference type="PANTHER" id="PTHR46880">
    <property type="entry name" value="RAS-ASSOCIATING DOMAIN-CONTAINING PROTEIN"/>
    <property type="match status" value="1"/>
</dbReference>
<evidence type="ECO:0000313" key="2">
    <source>
        <dbReference type="EMBL" id="CAH3149271.1"/>
    </source>
</evidence>
<reference evidence="2 3" key="1">
    <citation type="submission" date="2022-05" db="EMBL/GenBank/DDBJ databases">
        <authorList>
            <consortium name="Genoscope - CEA"/>
            <person name="William W."/>
        </authorList>
    </citation>
    <scope>NUCLEOTIDE SEQUENCE [LARGE SCALE GENOMIC DNA]</scope>
</reference>
<gene>
    <name evidence="2" type="ORF">PEVE_00044859</name>
</gene>
<feature type="domain" description="C17orf113 probable zinc finger" evidence="1">
    <location>
        <begin position="62"/>
        <end position="124"/>
    </location>
</feature>
<sequence length="471" mass="53995">MLLEVEKCGLSNLHNYYECKQKSCKDFSEEEEARQKKLKKRRFHHSWVEERELAYDKTTGIWWLLFSENQGMFCFLCCKHKTLNTQNNAAVFSTTPSKRYRKEAIREHSSAKMHQAAVEAKMNQRVSMFHQQYREKEAVRSDVLYNAFAALYWLAREAVANVKFFSLLNLFRAVGLDKMQHFNHKSPAALQEPSKEAKDKCVRRLAKATRTRWLSLGKAVEGVHKDYVPLMLTLKQLDQKDAQASGLLAKMHKVKFIGVVTVMHHVLPVLNRLSYAFQQGKVSFSHIKPAIQKCTDDLDKIAQMRVPVTEFLRDLSPGGRLEQADLTASDRDKLFLTNFLVKYVNSLKESLSSRFPALPLLSAFSIFDPAQVPERGQPGFRDYGSAAVKLLAEQFFDDESHKNQLMDEWQVFKYDLAKWKNELPEEFVSTPLVANSSGISENVVTVTMQDAGVQTNDDSVIQPVQRTIADE</sequence>
<keyword evidence="3" id="KW-1185">Reference proteome</keyword>
<name>A0ABN8PUW7_9CNID</name>
<dbReference type="InterPro" id="IPR057456">
    <property type="entry name" value="Znf_C17orf113"/>
</dbReference>
<evidence type="ECO:0000313" key="3">
    <source>
        <dbReference type="Proteomes" id="UP001159427"/>
    </source>
</evidence>
<dbReference type="Proteomes" id="UP001159427">
    <property type="component" value="Unassembled WGS sequence"/>
</dbReference>
<organism evidence="2 3">
    <name type="scientific">Porites evermanni</name>
    <dbReference type="NCBI Taxonomy" id="104178"/>
    <lineage>
        <taxon>Eukaryota</taxon>
        <taxon>Metazoa</taxon>
        <taxon>Cnidaria</taxon>
        <taxon>Anthozoa</taxon>
        <taxon>Hexacorallia</taxon>
        <taxon>Scleractinia</taxon>
        <taxon>Fungiina</taxon>
        <taxon>Poritidae</taxon>
        <taxon>Porites</taxon>
    </lineage>
</organism>
<dbReference type="Pfam" id="PF25431">
    <property type="entry name" value="zf-C17orf113"/>
    <property type="match status" value="1"/>
</dbReference>
<evidence type="ECO:0000259" key="1">
    <source>
        <dbReference type="Pfam" id="PF25431"/>
    </source>
</evidence>
<dbReference type="PANTHER" id="PTHR46880:SF5">
    <property type="entry name" value="DUF4371 DOMAIN-CONTAINING PROTEIN"/>
    <property type="match status" value="1"/>
</dbReference>
<proteinExistence type="predicted"/>
<accession>A0ABN8PUW7</accession>
<protein>
    <recommendedName>
        <fullName evidence="1">C17orf113 probable zinc finger domain-containing protein</fullName>
    </recommendedName>
</protein>